<protein>
    <recommendedName>
        <fullName evidence="1">Inositol polyphosphate-related phosphatase domain-containing protein</fullName>
    </recommendedName>
</protein>
<accession>A0A7D8Z4B8</accession>
<dbReference type="AlphaFoldDB" id="A0A7D8Z4B8"/>
<dbReference type="SMART" id="SM00128">
    <property type="entry name" value="IPPc"/>
    <property type="match status" value="1"/>
</dbReference>
<dbReference type="GO" id="GO:0046856">
    <property type="term" value="P:phosphatidylinositol dephosphorylation"/>
    <property type="evidence" value="ECO:0007669"/>
    <property type="project" value="InterPro"/>
</dbReference>
<feature type="domain" description="Inositol polyphosphate-related phosphatase" evidence="1">
    <location>
        <begin position="3"/>
        <end position="360"/>
    </location>
</feature>
<dbReference type="PANTHER" id="PTHR11200">
    <property type="entry name" value="INOSITOL 5-PHOSPHATASE"/>
    <property type="match status" value="1"/>
</dbReference>
<keyword evidence="3" id="KW-1185">Reference proteome</keyword>
<dbReference type="Gene3D" id="3.60.10.10">
    <property type="entry name" value="Endonuclease/exonuclease/phosphatase"/>
    <property type="match status" value="1"/>
</dbReference>
<proteinExistence type="predicted"/>
<evidence type="ECO:0000313" key="3">
    <source>
        <dbReference type="Proteomes" id="UP000473826"/>
    </source>
</evidence>
<dbReference type="InterPro" id="IPR036691">
    <property type="entry name" value="Endo/exonu/phosph_ase_sf"/>
</dbReference>
<comment type="caution">
    <text evidence="2">The sequence shown here is derived from an EMBL/GenBank/DDBJ whole genome shotgun (WGS) entry which is preliminary data.</text>
</comment>
<evidence type="ECO:0000259" key="1">
    <source>
        <dbReference type="SMART" id="SM00128"/>
    </source>
</evidence>
<organism evidence="2 3">
    <name type="scientific">Vanrija humicola</name>
    <name type="common">Yeast</name>
    <name type="synonym">Cryptococcus humicola</name>
    <dbReference type="NCBI Taxonomy" id="5417"/>
    <lineage>
        <taxon>Eukaryota</taxon>
        <taxon>Fungi</taxon>
        <taxon>Dikarya</taxon>
        <taxon>Basidiomycota</taxon>
        <taxon>Agaricomycotina</taxon>
        <taxon>Tremellomycetes</taxon>
        <taxon>Trichosporonales</taxon>
        <taxon>Trichosporonaceae</taxon>
        <taxon>Vanrija</taxon>
    </lineage>
</organism>
<dbReference type="Proteomes" id="UP000473826">
    <property type="component" value="Unassembled WGS sequence"/>
</dbReference>
<dbReference type="EMBL" id="QKWK01000001">
    <property type="protein sequence ID" value="TXT15720.1"/>
    <property type="molecule type" value="Genomic_DNA"/>
</dbReference>
<dbReference type="SUPFAM" id="SSF56219">
    <property type="entry name" value="DNase I-like"/>
    <property type="match status" value="1"/>
</dbReference>
<dbReference type="InterPro" id="IPR000300">
    <property type="entry name" value="IPPc"/>
</dbReference>
<dbReference type="Pfam" id="PF22669">
    <property type="entry name" value="Exo_endo_phos2"/>
    <property type="match status" value="1"/>
</dbReference>
<dbReference type="PANTHER" id="PTHR11200:SF286">
    <property type="entry name" value="5-PHOSPHATASE, PUTATIVE (AFU_ORTHOLOGUE AFUA_5G07600)-RELATED"/>
    <property type="match status" value="1"/>
</dbReference>
<dbReference type="InterPro" id="IPR046985">
    <property type="entry name" value="IP5"/>
</dbReference>
<sequence length="448" mass="48893">MAAPLSVFLTTFNTGLQGSSAQEQDLSSWLVPGLHNAELAPYGATPDIFAVAVQELLPLHLAFSGLSGPVLNTLSQRMENILSQHATSLSKDGSPDTYHVVAKIAHVGVALWVFARDATTAGRLGRPETSSVGLWRFGLGNKAAVGVRLPVQRGANGGGWETLTFVSTHLEAHDHNIGLRNEQYEKILSSLIFTPQDGSHQRLQPFHTSHLFIMGDLNYRLSRLPRSTSPGQENAEGRDAVKLQKERADCVAFDTLKKEQSMGRAFGYLREGDLTGFAPTYKRIPNEVEGYSKKRIPGWTDRIFFSSHTDPVELYEPNTPAYLAPATTTQIIQFDSSPEVVFSDHKPVHAVLILPPVQHNAQSPQVAPVIPAPPANKYRVRPQAIPEDQRRREAIIGTILDRLIGFPWLIIVILGLGNVKHGAGVAAFLTLMYNLYRYGIFGGGGGGA</sequence>
<dbReference type="GO" id="GO:0004439">
    <property type="term" value="F:phosphatidylinositol-4,5-bisphosphate 5-phosphatase activity"/>
    <property type="evidence" value="ECO:0007669"/>
    <property type="project" value="TreeGrafter"/>
</dbReference>
<reference evidence="2 3" key="1">
    <citation type="journal article" date="2019" name="PLoS Genet.">
        <title>Convergent evolution of linked mating-type loci in basidiomycete fungi.</title>
        <authorList>
            <person name="Sun S."/>
            <person name="Coelho M.A."/>
            <person name="Heitman J."/>
            <person name="Nowrousian M."/>
        </authorList>
    </citation>
    <scope>NUCLEOTIDE SEQUENCE [LARGE SCALE GENOMIC DNA]</scope>
    <source>
        <strain evidence="2 3">CBS 4282</strain>
    </source>
</reference>
<name>A0A7D8Z4B8_VANHU</name>
<dbReference type="OrthoDB" id="62798at2759"/>
<gene>
    <name evidence="2" type="ORF">VHUM_00223</name>
</gene>
<evidence type="ECO:0000313" key="2">
    <source>
        <dbReference type="EMBL" id="TXT15720.1"/>
    </source>
</evidence>